<dbReference type="SMART" id="SM00388">
    <property type="entry name" value="HisKA"/>
    <property type="match status" value="1"/>
</dbReference>
<dbReference type="CDD" id="cd00082">
    <property type="entry name" value="HisKA"/>
    <property type="match status" value="1"/>
</dbReference>
<dbReference type="SUPFAM" id="SSF47384">
    <property type="entry name" value="Homodimeric domain of signal transducing histidine kinase"/>
    <property type="match status" value="1"/>
</dbReference>
<dbReference type="InterPro" id="IPR003661">
    <property type="entry name" value="HisK_dim/P_dom"/>
</dbReference>
<feature type="domain" description="PAC" evidence="10">
    <location>
        <begin position="369"/>
        <end position="422"/>
    </location>
</feature>
<dbReference type="PROSITE" id="PS50110">
    <property type="entry name" value="RESPONSE_REGULATORY"/>
    <property type="match status" value="1"/>
</dbReference>
<accession>A0A126QRX9</accession>
<dbReference type="NCBIfam" id="TIGR00229">
    <property type="entry name" value="sensory_box"/>
    <property type="match status" value="5"/>
</dbReference>
<dbReference type="Pfam" id="PF08448">
    <property type="entry name" value="PAS_4"/>
    <property type="match status" value="1"/>
</dbReference>
<dbReference type="InterPro" id="IPR005467">
    <property type="entry name" value="His_kinase_dom"/>
</dbReference>
<dbReference type="InterPro" id="IPR013655">
    <property type="entry name" value="PAS_fold_3"/>
</dbReference>
<dbReference type="Gene3D" id="3.30.450.20">
    <property type="entry name" value="PAS domain"/>
    <property type="match status" value="5"/>
</dbReference>
<evidence type="ECO:0000256" key="5">
    <source>
        <dbReference type="ARBA" id="ARBA00022777"/>
    </source>
</evidence>
<dbReference type="EC" id="2.7.13.3" evidence="2"/>
<sequence>MEKDELALSRQRIAELEARLYGLETKWRSVLESMPQIVVSLDSAGKVIFANRHFLELTGWEFEEIYQKDWFQLCLPETVRDSVRAIFLQSLELGEVGPHSCHVNEIVTRRGKVRKVSWFNVITRETDGGKMEVTSIGFDLTAQEEANALAQASEERLTLALEAANYVVWDLDCATEEVYVSPQLYDLLGLDRGELAPTYEAWMGLVHPDDRPGFEASLREAIRDEAGFEREVRLLTGSGLMKWFLIRGKAVRSGTGSGSPRMAGTLLDIHDTKTAEEELRRAKMAADLANSALRVNMAHLRTLMETMPELVWVKDVNGVFLFCNHRFERLYGATEEEIVGRTDYDFVDRELADFFREHDRKAIAMGGPYTFEETVTYSDDGHVEELETIKTPLYGDNGKLVGVLGVARDITERKRIADRLKESEVRFKALHNASFGGIVIHDKGLILDTNLGLSEISGYSVDELIGMDGLLLIAESSRKKVMDNILAGYEKPYEVMGLRRNGEEYPLRLEARNIPYKGKAVRVVEFRDITERRRAEAELRDSEQRHRVIIENSPLGMIRFSEQGIILDCNDRFVEMMGSSREALLGFNTLRQSDPDMRRALGVAINGSPSSYEDYYTSVTGNKATFLHVQFNPVNPGQSPTEVIATLEDFSQRKQAQDALERAKEQAEAYSRSKTEFLTNMSHEIRTPLNGIMGMLQLIQASGTTPEQAEYTDAALQSSRRLMNLLSDILDLSRVEAGKLVMREVPFDLVETCEQVCDLFKLTATQTGVRLDCRLGDGVPREVFGDSVRLQQVLTNLLGNAFKFTTQGAVSLSAHRLADDRDGRYRLLFTVADTGMGIPDDKVDTLFDAFTQVSQGYTRQHQGAGLGLSICRNLVSLMGGSMAIDSEEGRGTTLYVSIPLGRGEPQERQMPEPETLPEQRIDGLSVLMAEDERVNSLVMQRVLEKEGHRVVSVENGWELLETLRAGTYDVVLMDIQMPVMDGVETSLAIRAGRAGKENASIPIVAVTAYAMVGDREKFLEAGMDGYLVKPIEVDKLQRILAGVHRGGR</sequence>
<evidence type="ECO:0000313" key="14">
    <source>
        <dbReference type="Proteomes" id="UP000295506"/>
    </source>
</evidence>
<keyword evidence="3 6" id="KW-0597">Phosphoprotein</keyword>
<feature type="domain" description="Histidine kinase" evidence="7">
    <location>
        <begin position="680"/>
        <end position="902"/>
    </location>
</feature>
<dbReference type="CDD" id="cd17546">
    <property type="entry name" value="REC_hyHK_CKI1_RcsC-like"/>
    <property type="match status" value="1"/>
</dbReference>
<comment type="catalytic activity">
    <reaction evidence="1">
        <text>ATP + protein L-histidine = ADP + protein N-phospho-L-histidine.</text>
        <dbReference type="EC" id="2.7.13.3"/>
    </reaction>
</comment>
<dbReference type="Pfam" id="PF13426">
    <property type="entry name" value="PAS_9"/>
    <property type="match status" value="1"/>
</dbReference>
<reference evidence="12 14" key="2">
    <citation type="submission" date="2019-03" db="EMBL/GenBank/DDBJ databases">
        <title>Genomic Encyclopedia of Type Strains, Phase IV (KMG-IV): sequencing the most valuable type-strain genomes for metagenomic binning, comparative biology and taxonomic classification.</title>
        <authorList>
            <person name="Goeker M."/>
        </authorList>
    </citation>
    <scope>NUCLEOTIDE SEQUENCE [LARGE SCALE GENOMIC DNA]</scope>
    <source>
        <strain evidence="12 14">DSM 101483</strain>
    </source>
</reference>
<evidence type="ECO:0000256" key="2">
    <source>
        <dbReference type="ARBA" id="ARBA00012438"/>
    </source>
</evidence>
<dbReference type="InterPro" id="IPR035965">
    <property type="entry name" value="PAS-like_dom_sf"/>
</dbReference>
<dbReference type="PROSITE" id="PS50112">
    <property type="entry name" value="PAS"/>
    <property type="match status" value="4"/>
</dbReference>
<dbReference type="CDD" id="cd16922">
    <property type="entry name" value="HATPase_EvgS-ArcB-TorS-like"/>
    <property type="match status" value="1"/>
</dbReference>
<feature type="domain" description="PAC" evidence="10">
    <location>
        <begin position="491"/>
        <end position="541"/>
    </location>
</feature>
<dbReference type="SUPFAM" id="SSF52172">
    <property type="entry name" value="CheY-like"/>
    <property type="match status" value="1"/>
</dbReference>
<keyword evidence="4" id="KW-0808">Transferase</keyword>
<dbReference type="InterPro" id="IPR003594">
    <property type="entry name" value="HATPase_dom"/>
</dbReference>
<dbReference type="InterPro" id="IPR036890">
    <property type="entry name" value="HATPase_C_sf"/>
</dbReference>
<keyword evidence="13" id="KW-1185">Reference proteome</keyword>
<dbReference type="EMBL" id="SOBK01000011">
    <property type="protein sequence ID" value="TDT86765.1"/>
    <property type="molecule type" value="Genomic_DNA"/>
</dbReference>
<dbReference type="RefSeq" id="WP_066806650.1">
    <property type="nucleotide sequence ID" value="NZ_CP014206.1"/>
</dbReference>
<dbReference type="Pfam" id="PF02518">
    <property type="entry name" value="HATPase_c"/>
    <property type="match status" value="1"/>
</dbReference>
<dbReference type="SMART" id="SM00086">
    <property type="entry name" value="PAC"/>
    <property type="match status" value="3"/>
</dbReference>
<feature type="domain" description="PAS" evidence="9">
    <location>
        <begin position="153"/>
        <end position="225"/>
    </location>
</feature>
<dbReference type="GO" id="GO:0009927">
    <property type="term" value="F:histidine phosphotransfer kinase activity"/>
    <property type="evidence" value="ECO:0007669"/>
    <property type="project" value="TreeGrafter"/>
</dbReference>
<dbReference type="SMART" id="SM00387">
    <property type="entry name" value="HATPase_c"/>
    <property type="match status" value="1"/>
</dbReference>
<dbReference type="SMART" id="SM00091">
    <property type="entry name" value="PAS"/>
    <property type="match status" value="5"/>
</dbReference>
<dbReference type="InterPro" id="IPR011006">
    <property type="entry name" value="CheY-like_superfamily"/>
</dbReference>
<dbReference type="AlphaFoldDB" id="A0A126QRX9"/>
<dbReference type="Pfam" id="PF13188">
    <property type="entry name" value="PAS_8"/>
    <property type="match status" value="2"/>
</dbReference>
<dbReference type="CDD" id="cd00130">
    <property type="entry name" value="PAS"/>
    <property type="match status" value="5"/>
</dbReference>
<dbReference type="InterPro" id="IPR001610">
    <property type="entry name" value="PAC"/>
</dbReference>
<dbReference type="InterPro" id="IPR013656">
    <property type="entry name" value="PAS_4"/>
</dbReference>
<dbReference type="GO" id="GO:0005886">
    <property type="term" value="C:plasma membrane"/>
    <property type="evidence" value="ECO:0007669"/>
    <property type="project" value="TreeGrafter"/>
</dbReference>
<dbReference type="SUPFAM" id="SSF55785">
    <property type="entry name" value="PYP-like sensor domain (PAS domain)"/>
    <property type="match status" value="5"/>
</dbReference>
<dbReference type="InterPro" id="IPR001789">
    <property type="entry name" value="Sig_transdc_resp-reg_receiver"/>
</dbReference>
<proteinExistence type="predicted"/>
<dbReference type="EMBL" id="CP014206">
    <property type="protein sequence ID" value="AMK12751.1"/>
    <property type="molecule type" value="Genomic_DNA"/>
</dbReference>
<evidence type="ECO:0000313" key="12">
    <source>
        <dbReference type="EMBL" id="TDT86765.1"/>
    </source>
</evidence>
<feature type="modified residue" description="4-aspartylphosphate" evidence="6">
    <location>
        <position position="974"/>
    </location>
</feature>
<dbReference type="Gene3D" id="3.30.565.10">
    <property type="entry name" value="Histidine kinase-like ATPase, C-terminal domain"/>
    <property type="match status" value="1"/>
</dbReference>
<dbReference type="PANTHER" id="PTHR43047:SF72">
    <property type="entry name" value="OSMOSENSING HISTIDINE PROTEIN KINASE SLN1"/>
    <property type="match status" value="1"/>
</dbReference>
<feature type="domain" description="PAS" evidence="9">
    <location>
        <begin position="23"/>
        <end position="94"/>
    </location>
</feature>
<dbReference type="Pfam" id="PF00512">
    <property type="entry name" value="HisKA"/>
    <property type="match status" value="1"/>
</dbReference>
<dbReference type="PANTHER" id="PTHR43047">
    <property type="entry name" value="TWO-COMPONENT HISTIDINE PROTEIN KINASE"/>
    <property type="match status" value="1"/>
</dbReference>
<evidence type="ECO:0000256" key="4">
    <source>
        <dbReference type="ARBA" id="ARBA00022679"/>
    </source>
</evidence>
<dbReference type="OrthoDB" id="5523766at2"/>
<dbReference type="SUPFAM" id="SSF55874">
    <property type="entry name" value="ATPase domain of HSP90 chaperone/DNA topoisomerase II/histidine kinase"/>
    <property type="match status" value="1"/>
</dbReference>
<evidence type="ECO:0000256" key="3">
    <source>
        <dbReference type="ARBA" id="ARBA00022553"/>
    </source>
</evidence>
<protein>
    <recommendedName>
        <fullName evidence="2">histidine kinase</fullName>
        <ecNumber evidence="2">2.7.13.3</ecNumber>
    </recommendedName>
</protein>
<evidence type="ECO:0000313" key="13">
    <source>
        <dbReference type="Proteomes" id="UP000055611"/>
    </source>
</evidence>
<dbReference type="Proteomes" id="UP000055611">
    <property type="component" value="Chromosome"/>
</dbReference>
<evidence type="ECO:0000259" key="10">
    <source>
        <dbReference type="PROSITE" id="PS50113"/>
    </source>
</evidence>
<keyword evidence="5" id="KW-0418">Kinase</keyword>
<dbReference type="Gene3D" id="3.40.50.2300">
    <property type="match status" value="1"/>
</dbReference>
<dbReference type="InterPro" id="IPR000700">
    <property type="entry name" value="PAS-assoc_C"/>
</dbReference>
<organism evidence="12 14">
    <name type="scientific">Pseudodesulfovibrio indicus</name>
    <dbReference type="NCBI Taxonomy" id="1716143"/>
    <lineage>
        <taxon>Bacteria</taxon>
        <taxon>Pseudomonadati</taxon>
        <taxon>Thermodesulfobacteriota</taxon>
        <taxon>Desulfovibrionia</taxon>
        <taxon>Desulfovibrionales</taxon>
        <taxon>Desulfovibrionaceae</taxon>
    </lineage>
</organism>
<dbReference type="KEGG" id="dej:AWY79_17385"/>
<dbReference type="InterPro" id="IPR000014">
    <property type="entry name" value="PAS"/>
</dbReference>
<dbReference type="InterPro" id="IPR004358">
    <property type="entry name" value="Sig_transdc_His_kin-like_C"/>
</dbReference>
<gene>
    <name evidence="11" type="ORF">AWY79_17385</name>
    <name evidence="12" type="ORF">EDC59_11183</name>
</gene>
<dbReference type="GO" id="GO:0000155">
    <property type="term" value="F:phosphorelay sensor kinase activity"/>
    <property type="evidence" value="ECO:0007669"/>
    <property type="project" value="InterPro"/>
</dbReference>
<dbReference type="PRINTS" id="PR00344">
    <property type="entry name" value="BCTRLSENSOR"/>
</dbReference>
<dbReference type="Pfam" id="PF00072">
    <property type="entry name" value="Response_reg"/>
    <property type="match status" value="1"/>
</dbReference>
<dbReference type="SMART" id="SM00448">
    <property type="entry name" value="REC"/>
    <property type="match status" value="1"/>
</dbReference>
<feature type="domain" description="PAS" evidence="9">
    <location>
        <begin position="542"/>
        <end position="586"/>
    </location>
</feature>
<reference evidence="11 13" key="1">
    <citation type="journal article" date="2016" name="Front. Microbiol.">
        <title>Genome Sequence of the Piezophilic, Mesophilic Sulfate-Reducing Bacterium Desulfovibrio indicus J2T.</title>
        <authorList>
            <person name="Cao J."/>
            <person name="Maignien L."/>
            <person name="Shao Z."/>
            <person name="Alain K."/>
            <person name="Jebbar M."/>
        </authorList>
    </citation>
    <scope>NUCLEOTIDE SEQUENCE [LARGE SCALE GENOMIC DNA]</scope>
    <source>
        <strain evidence="11 13">J2</strain>
    </source>
</reference>
<evidence type="ECO:0000259" key="7">
    <source>
        <dbReference type="PROSITE" id="PS50109"/>
    </source>
</evidence>
<dbReference type="Pfam" id="PF08447">
    <property type="entry name" value="PAS_3"/>
    <property type="match status" value="1"/>
</dbReference>
<evidence type="ECO:0000256" key="1">
    <source>
        <dbReference type="ARBA" id="ARBA00000085"/>
    </source>
</evidence>
<dbReference type="PROSITE" id="PS50109">
    <property type="entry name" value="HIS_KIN"/>
    <property type="match status" value="1"/>
</dbReference>
<dbReference type="Gene3D" id="1.10.287.130">
    <property type="match status" value="1"/>
</dbReference>
<feature type="domain" description="PAC" evidence="10">
    <location>
        <begin position="228"/>
        <end position="281"/>
    </location>
</feature>
<feature type="domain" description="Response regulatory" evidence="8">
    <location>
        <begin position="925"/>
        <end position="1044"/>
    </location>
</feature>
<dbReference type="Proteomes" id="UP000295506">
    <property type="component" value="Unassembled WGS sequence"/>
</dbReference>
<name>A0A126QRX9_9BACT</name>
<evidence type="ECO:0000256" key="6">
    <source>
        <dbReference type="PROSITE-ProRule" id="PRU00169"/>
    </source>
</evidence>
<evidence type="ECO:0000259" key="8">
    <source>
        <dbReference type="PROSITE" id="PS50110"/>
    </source>
</evidence>
<evidence type="ECO:0000259" key="9">
    <source>
        <dbReference type="PROSITE" id="PS50112"/>
    </source>
</evidence>
<dbReference type="FunFam" id="3.30.565.10:FF:000010">
    <property type="entry name" value="Sensor histidine kinase RcsC"/>
    <property type="match status" value="1"/>
</dbReference>
<dbReference type="InterPro" id="IPR036097">
    <property type="entry name" value="HisK_dim/P_sf"/>
</dbReference>
<dbReference type="PROSITE" id="PS50113">
    <property type="entry name" value="PAC"/>
    <property type="match status" value="3"/>
</dbReference>
<feature type="domain" description="PAS" evidence="9">
    <location>
        <begin position="296"/>
        <end position="366"/>
    </location>
</feature>
<evidence type="ECO:0000313" key="11">
    <source>
        <dbReference type="EMBL" id="AMK12751.1"/>
    </source>
</evidence>